<proteinExistence type="predicted"/>
<keyword evidence="4" id="KW-1185">Reference proteome</keyword>
<dbReference type="HOGENOM" id="CLU_1436908_0_0_1"/>
<dbReference type="EnsemblProtists" id="EOD05601">
    <property type="protein sequence ID" value="EOD05601"/>
    <property type="gene ID" value="EMIHUDRAFT_220031"/>
</dbReference>
<dbReference type="GO" id="GO:0008251">
    <property type="term" value="F:tRNA-specific adenosine deaminase activity"/>
    <property type="evidence" value="ECO:0007669"/>
    <property type="project" value="TreeGrafter"/>
</dbReference>
<dbReference type="STRING" id="2903.R1D414"/>
<dbReference type="PANTHER" id="PTHR10910:SF62">
    <property type="entry name" value="AT07585P-RELATED"/>
    <property type="match status" value="1"/>
</dbReference>
<dbReference type="AlphaFoldDB" id="A0A0D3I2W6"/>
<keyword evidence="1" id="KW-1133">Transmembrane helix</keyword>
<organism evidence="3 4">
    <name type="scientific">Emiliania huxleyi (strain CCMP1516)</name>
    <dbReference type="NCBI Taxonomy" id="280463"/>
    <lineage>
        <taxon>Eukaryota</taxon>
        <taxon>Haptista</taxon>
        <taxon>Haptophyta</taxon>
        <taxon>Prymnesiophyceae</taxon>
        <taxon>Isochrysidales</taxon>
        <taxon>Noelaerhabdaceae</taxon>
        <taxon>Emiliania</taxon>
    </lineage>
</organism>
<dbReference type="Proteomes" id="UP000013827">
    <property type="component" value="Unassembled WGS sequence"/>
</dbReference>
<dbReference type="GO" id="GO:0005730">
    <property type="term" value="C:nucleolus"/>
    <property type="evidence" value="ECO:0007669"/>
    <property type="project" value="TreeGrafter"/>
</dbReference>
<feature type="domain" description="A to I editase" evidence="2">
    <location>
        <begin position="153"/>
        <end position="189"/>
    </location>
</feature>
<dbReference type="PANTHER" id="PTHR10910">
    <property type="entry name" value="EUKARYOTE SPECIFIC DSRNA BINDING PROTEIN"/>
    <property type="match status" value="1"/>
</dbReference>
<dbReference type="GO" id="GO:0006382">
    <property type="term" value="P:adenosine to inosine editing"/>
    <property type="evidence" value="ECO:0007669"/>
    <property type="project" value="TreeGrafter"/>
</dbReference>
<accession>A0A0D3I2W6</accession>
<evidence type="ECO:0000259" key="2">
    <source>
        <dbReference type="PROSITE" id="PS50141"/>
    </source>
</evidence>
<dbReference type="PROSITE" id="PS50141">
    <property type="entry name" value="A_DEAMIN_EDITASE"/>
    <property type="match status" value="1"/>
</dbReference>
<dbReference type="GeneID" id="17251810"/>
<dbReference type="GO" id="GO:0005737">
    <property type="term" value="C:cytoplasm"/>
    <property type="evidence" value="ECO:0007669"/>
    <property type="project" value="TreeGrafter"/>
</dbReference>
<dbReference type="InterPro" id="IPR002466">
    <property type="entry name" value="A_deamin"/>
</dbReference>
<dbReference type="PaxDb" id="2903-EOD05601"/>
<keyword evidence="1" id="KW-0812">Transmembrane</keyword>
<feature type="transmembrane region" description="Helical" evidence="1">
    <location>
        <begin position="29"/>
        <end position="45"/>
    </location>
</feature>
<protein>
    <recommendedName>
        <fullName evidence="2">A to I editase domain-containing protein</fullName>
    </recommendedName>
</protein>
<dbReference type="KEGG" id="ehx:EMIHUDRAFT_220031"/>
<evidence type="ECO:0000313" key="3">
    <source>
        <dbReference type="EnsemblProtists" id="EOD05601"/>
    </source>
</evidence>
<keyword evidence="1" id="KW-0472">Membrane</keyword>
<reference evidence="4" key="1">
    <citation type="journal article" date="2013" name="Nature">
        <title>Pan genome of the phytoplankton Emiliania underpins its global distribution.</title>
        <authorList>
            <person name="Read B.A."/>
            <person name="Kegel J."/>
            <person name="Klute M.J."/>
            <person name="Kuo A."/>
            <person name="Lefebvre S.C."/>
            <person name="Maumus F."/>
            <person name="Mayer C."/>
            <person name="Miller J."/>
            <person name="Monier A."/>
            <person name="Salamov A."/>
            <person name="Young J."/>
            <person name="Aguilar M."/>
            <person name="Claverie J.M."/>
            <person name="Frickenhaus S."/>
            <person name="Gonzalez K."/>
            <person name="Herman E.K."/>
            <person name="Lin Y.C."/>
            <person name="Napier J."/>
            <person name="Ogata H."/>
            <person name="Sarno A.F."/>
            <person name="Shmutz J."/>
            <person name="Schroeder D."/>
            <person name="de Vargas C."/>
            <person name="Verret F."/>
            <person name="von Dassow P."/>
            <person name="Valentin K."/>
            <person name="Van de Peer Y."/>
            <person name="Wheeler G."/>
            <person name="Dacks J.B."/>
            <person name="Delwiche C.F."/>
            <person name="Dyhrman S.T."/>
            <person name="Glockner G."/>
            <person name="John U."/>
            <person name="Richards T."/>
            <person name="Worden A.Z."/>
            <person name="Zhang X."/>
            <person name="Grigoriev I.V."/>
            <person name="Allen A.E."/>
            <person name="Bidle K."/>
            <person name="Borodovsky M."/>
            <person name="Bowler C."/>
            <person name="Brownlee C."/>
            <person name="Cock J.M."/>
            <person name="Elias M."/>
            <person name="Gladyshev V.N."/>
            <person name="Groth M."/>
            <person name="Guda C."/>
            <person name="Hadaegh A."/>
            <person name="Iglesias-Rodriguez M.D."/>
            <person name="Jenkins J."/>
            <person name="Jones B.M."/>
            <person name="Lawson T."/>
            <person name="Leese F."/>
            <person name="Lindquist E."/>
            <person name="Lobanov A."/>
            <person name="Lomsadze A."/>
            <person name="Malik S.B."/>
            <person name="Marsh M.E."/>
            <person name="Mackinder L."/>
            <person name="Mock T."/>
            <person name="Mueller-Roeber B."/>
            <person name="Pagarete A."/>
            <person name="Parker M."/>
            <person name="Probert I."/>
            <person name="Quesneville H."/>
            <person name="Raines C."/>
            <person name="Rensing S.A."/>
            <person name="Riano-Pachon D.M."/>
            <person name="Richier S."/>
            <person name="Rokitta S."/>
            <person name="Shiraiwa Y."/>
            <person name="Soanes D.M."/>
            <person name="van der Giezen M."/>
            <person name="Wahlund T.M."/>
            <person name="Williams B."/>
            <person name="Wilson W."/>
            <person name="Wolfe G."/>
            <person name="Wurch L.L."/>
        </authorList>
    </citation>
    <scope>NUCLEOTIDE SEQUENCE</scope>
</reference>
<evidence type="ECO:0000313" key="4">
    <source>
        <dbReference type="Proteomes" id="UP000013827"/>
    </source>
</evidence>
<evidence type="ECO:0000256" key="1">
    <source>
        <dbReference type="SAM" id="Phobius"/>
    </source>
</evidence>
<dbReference type="GO" id="GO:0003726">
    <property type="term" value="F:double-stranded RNA adenosine deaminase activity"/>
    <property type="evidence" value="ECO:0007669"/>
    <property type="project" value="TreeGrafter"/>
</dbReference>
<dbReference type="GO" id="GO:0003725">
    <property type="term" value="F:double-stranded RNA binding"/>
    <property type="evidence" value="ECO:0007669"/>
    <property type="project" value="TreeGrafter"/>
</dbReference>
<dbReference type="GO" id="GO:0006396">
    <property type="term" value="P:RNA processing"/>
    <property type="evidence" value="ECO:0007669"/>
    <property type="project" value="InterPro"/>
</dbReference>
<name>A0A0D3I2W6_EMIH1</name>
<reference evidence="3" key="2">
    <citation type="submission" date="2024-10" db="UniProtKB">
        <authorList>
            <consortium name="EnsemblProtists"/>
        </authorList>
    </citation>
    <scope>IDENTIFICATION</scope>
</reference>
<dbReference type="RefSeq" id="XP_005758030.1">
    <property type="nucleotide sequence ID" value="XM_005757973.1"/>
</dbReference>
<sequence>MSFLAPSPPRHKLAEIAHRRCDLARSPRFALLALGGFGFLLASLWRRALRRRGLPAAPLAPPAVRSAEKSRVASCAFADAVARLSIDTFRALCERAQVQYTQTCMAAVVALDSPPDGGTPRLTVLSVGAGTKFARAAAVAADRAGTSIRDCHAEAGGTWSLRPGVSLHLYTSSAPCGNASVRRWARCDG</sequence>